<feature type="compositionally biased region" description="Polar residues" evidence="2">
    <location>
        <begin position="663"/>
        <end position="672"/>
    </location>
</feature>
<feature type="compositionally biased region" description="Basic and acidic residues" evidence="2">
    <location>
        <begin position="2152"/>
        <end position="2166"/>
    </location>
</feature>
<evidence type="ECO:0000256" key="2">
    <source>
        <dbReference type="SAM" id="MobiDB-lite"/>
    </source>
</evidence>
<name>A0A9E7JLT4_9LILI</name>
<feature type="compositionally biased region" description="Basic and acidic residues" evidence="2">
    <location>
        <begin position="4054"/>
        <end position="4063"/>
    </location>
</feature>
<feature type="compositionally biased region" description="Polar residues" evidence="2">
    <location>
        <begin position="275"/>
        <end position="284"/>
    </location>
</feature>
<feature type="region of interest" description="Disordered" evidence="2">
    <location>
        <begin position="4460"/>
        <end position="4490"/>
    </location>
</feature>
<protein>
    <submittedName>
        <fullName evidence="3">Uncharacterized protein</fullName>
    </submittedName>
</protein>
<feature type="compositionally biased region" description="Basic and acidic residues" evidence="2">
    <location>
        <begin position="3817"/>
        <end position="3833"/>
    </location>
</feature>
<evidence type="ECO:0000313" key="3">
    <source>
        <dbReference type="EMBL" id="URD85800.1"/>
    </source>
</evidence>
<feature type="region of interest" description="Disordered" evidence="2">
    <location>
        <begin position="3234"/>
        <end position="3259"/>
    </location>
</feature>
<feature type="compositionally biased region" description="Polar residues" evidence="2">
    <location>
        <begin position="4461"/>
        <end position="4481"/>
    </location>
</feature>
<dbReference type="Proteomes" id="UP001055439">
    <property type="component" value="Chromosome 2"/>
</dbReference>
<keyword evidence="1" id="KW-0175">Coiled coil</keyword>
<feature type="coiled-coil region" evidence="1">
    <location>
        <begin position="401"/>
        <end position="429"/>
    </location>
</feature>
<feature type="region of interest" description="Disordered" evidence="2">
    <location>
        <begin position="615"/>
        <end position="692"/>
    </location>
</feature>
<feature type="region of interest" description="Disordered" evidence="2">
    <location>
        <begin position="2144"/>
        <end position="2172"/>
    </location>
</feature>
<feature type="region of interest" description="Disordered" evidence="2">
    <location>
        <begin position="543"/>
        <end position="566"/>
    </location>
</feature>
<sequence length="5056" mass="569836">MAAEAGVEEAILEEKLQHQSGDLGYVQNTSSFIEKEVIDSKEHQNPISVVFDYSQTIGPSQTYGAEAATGEGITIDEKAKNENLHSIAIGILDKSEGEVFVEAPSRDQIPFSNDADVDLHGNNSVEGTKEDLESAILVKKERENEVQERKDESATENNLSLSEKMHEIEKTEQIQNHGTLEDQIENREQESAVEMTSPEKIDTREITENEEVARKEGKIEDSLGEKLEEYCKVPVSVNELQSSTADDKTVQDQEITQTSNEKETVVQKEDENAGGNFSASPYSQLRNQIESITEERKAEELQETSEVVQNTDQLQERGIAQEEMEPHRVNSDMQLSQAQNEEVDEQDESKITQTNQNESHDVEVSLGLLGQKFIHEMKEKIIDMEMIASGGETNAAEAIMIDEAEARMNVDKEQKRTEEHNEFNEMKQEKQTIVDNMQVDACHGTLTEHTPDNVLEDDKCQEKFENSNNEIPEKIIMSEIGVSIEEAAAEPPEKTQVPQEEGEEVVTAEETIARIITEDPSSVPYCEDEKVPEMVNAYYNTETSQEDNLKKDAKDTPTNDTPNLHKVCDPAVRKLEETPSCVAEELIQQTTTTKDNVDIQLYKESMEPENLAVISNSMNKDQNGKSEELRLVNSRKDDKPQDEGGIEKPEGDIPVTVCKKQEGSTNSVAEEQNNQTKDFDNNKKDDVNREKMESENLKIAPDLVHEDKMQQSVNELEVEGTHNFTNDVNHNDMASQIHDVFHDNETAKAKNDSILDNKMDENFNKYELVIDNLIEKNEQPLYSDRKTDTLQVSREILEETLHIINEKHEDDKHEVCRNMDLIEQDPISETVEEICRMSSGEQIHEAIADKNIMNFANSQGIVYMNEEVGSSSFTQNPLEENTLGAAILEESDKNIYDETLVELALEDTHETTEANKRIEGFVSTDELAYKVRGVTFGEEQKEGEELNKKDELKGGEETIKEISSAISIPKTMDEYLDHVHQNDKSEKEHENTEAEVLETTILAEINSSTRELVEEKDLPNQQEESFEEKAKIWTPQEEALVGSNIAKASDSREDEDEKISDVIHVNINTEPTRDNDKDENNSISDVPDTDGLVGQHIQAVNNNQEIVLDFKCKEQIEEASHTKESTVADNNIEEACQKLESISELVHQSKTPEGTSEVMMSQNSKNDANLSVDIIDASEITENKELAKMEQPQVSKGKVHILAHTEASIIQKDQVISKHDEGICSMQHKEDSQPSEDSIQDTNLDKGEDEKDTIEVSHEKENLGGDCHVAHSVNTRDNIPRAVSIDESHPTPTAEDKTFQDQEITDTENKKKNVIWTQDASEDSNFDAFYAQLPRQEDSAVEEENHENLEVTFELEKNKDQCQERDVLDEMGLHSVESDMQIFNTQNGEVNDQDEADDNHMQMNQNECHDVEVSSEVIVHKFVLEDKTDEAEARMNLDEENKKYNQDNELIQGKEASEDNMQVNVCDDAPINQTLNDTLEIDKCKENIEISTIENTEKTIEYEIYASIEEDAATAEKEHSVKSKLPQEESEAVLTTEKAVARISIEDPSGIPDNEDEKVSDVIHVNIDKEPTRDNDKDENNSISDVPDTDDLVGQHIQAVNNNQEIVLDFECKEQIEEASHTKESTVADNNIEEACQKLESISELVHQSKTPEGTSEVMMSQNSKNDANLSVDIIDASEITENKELAKMEQPQVSQGNVDILANTEASIIQKDQMISKYDEGVCSMQHKEDSLLSEDGIQDTNMDKGEAEKDTIEVSHEKENLGGDCHVAGSVNTRDNIPRAVSLDDSHPTPTAEDKTFQDQEITGTENKKKNVILTEDESEDSNFDAFYAQLPRQEDSAVEEENHDNLEVTFELEKNKDQCQKRDVLDEMGLHSVESDMQIFNTKNEEVNDQDEADDNHMQMNQNECHDVEVSSEVIVHKVVLEDKTDDAEARMNLDEENKKYNQANELIQRKEASEDNMQVNVCDGAPINQTLNDTLEIDKCKENIEIYSIENTEKTIEYEIYASIEEDAAADEKEHSVKSKLPQEESEAVLTTEKEVAIISIEDPSSIPNNEDEKNPKMLDAYDTETVKEVHLKKSLEDTPTNNIPILGKVYDPVVREPEGTPCCVAEELASQSTTTKDNMDIQMYQDTTMAEKIAIVSNSISENQNGKSEEISFDNSRKDDKPQDEEGLEKAIGEVPETWITNDEILNNMASEIHDVNNDQETAIAIQEDSISYVAHEQINQTKDTDDNKKDEACKETVEYEKIELTTDMEHENQMQQSESDDNFNNMEASEIHDVNNDQETATAKNDSILEDKMDENSSKHELIMDCFIEKNEQALISGNNADTSPVPSKMIEETLQITNEMHEDNKDELCKVMEPVEQDPISENGEEICRTLLGEHNHEASADTENLNFVDLKDTINLSEIVGSSSAQDPPEENSWRESRQEESEENIYDKGILNRDLKDAHETTEATKIVEEIISTNEQKNKVTVGISSNEEQKADEEFNKENELKQGEEIIKEDIVSVISLPNFTEKSLDDPLEDDKSNKEHENIKADVLEVTILAEVNTFAGELVEGKDLFEEQGENFQKKAEIPQEEAPAGTSIAEASHDANNEDAKEAFEIHDVNNDQEIATAKNDSILEDKMDENSSKHELIMDCFIGKNVQALISANNADTSPVPSKMIEETLQITNEMHEDNKDELCKVMEPVEQDPISENGEEICRTILGEHNHEAIADTENLDFVYLQDTVNLGEIVGSFSAQDPLEENSWRASRQEESEENIYDKGILNRDLKDAHETTEATKRVEDIISTNEQKNKVTVGISSNEEQKADEEFNKENELKQGEEIIKEDMVSGISLSNLTEKSLDNPLEDDHSNKEHENIKIDVLEATFLAEVNAFAGELVEGKDRSEEQGESLQKRTEIPQEEAPTGTSIAEASSGTKNEDEKISDVFHVNDHKEPTRENDEDMNNSISDVPGTDQLVGQYIQGANNNQAIVLDSECKDSTVEESCQKLESISELVHQSITHKGTSELMSENSENHASLSPEIVDASEIIENKESRIEQPQVSQGNIDILADTEAPIIQKDQVMTKFEEGTCSMPHEENSLPTEGDIQDSNLDKGEDEKDTTEVLHEKENLEGDCQVAESVNTRDNIHRAVSVDESHPVPTAEDKTFQDQEITYTENKKENAIQKVEKSDVSNSDASYYLQLPKEEDSTMEERNSENLQEIFELVQKTDQFQEKVALNEMELHTVKSDVQIIHTQNEEVNDQDKADDKYTQKNQNGNHDTDVSSYMEVQKVIYEETEKNRSKIMITLEDETDEAGARMNLDEEKKKYNEDNELKQEKQASEENMQLKTCDETPTNQTLDDVQEKEVCKANVEVSSIETPDKIFKYEIGTSIVEVAAAAEKEHSEKSELPQVDEAFLTFEREVTRTNTEDPSSIPDFEDEKVPEMASIYHDNETTKVMDGGNLEQNVEAAPTGDIPISQSIHDQVAKETEETLNCVAEELIHQTTTTQDNIDIDTYKGSTEAEKLFISNSVKEDCNYKSEEIDLDKLRKDDTTQVYEIHDRENDQETAKAKDDNILENNMEDDSNKYEMVVDGLIQKNELDANLDKNIGTSLMPKKFIEETVQTRNEMHEDDNDSVSENMGLIEQDLVSKSLEELYKAFSGEQNHEAIADTEITGVVNSLDNVNMDRIVGSLCSITGKASSPQESLEADLEDKHEKVEANKGMECVVSNDEQRNKLMVEGISIEEQKEGEEINKKNELNQQEDSLMMVEGTSIKEQKEGEELNKKNELNHQEETIKEDMDSEIFLENTTEKFAQNVVENDKADILDTTISAEVNAFTRELTEQKDPPKDQEKSLQEKAGVCTPQEEAQVGIGIAHLSDNPDKKDAKEDADHSVTNDNWESINDILSDKPAKGTLTDEAESKRIQGQRKLEIKEDIAMGNENIKQEASFNLTSVQQNLEAITETDPAKIVIAQDDDCRMTQKMEFEAMESELTTTSQHVVRKTAKDQEAVKDIDEKFKHTESSAHGKLETTTETGLVEVEPSCDEDISDAREDSLCTMEASDMNTIQINIAEVTSEAHKNVSREDNETTETALLENENRKEQEVDKCLLSNKTKNEEEEERNYLNPPEVKVSGKIYTNECIEDRTQEKKIKGSGSQDESVKDVETENVLNIFYAMDEINKENKSVVDAENNEDQEVETRLESEEDEDKAEDNIQPDMIVYEAATTSEYNEENIKEKTTVKSVSESQKLEDVEAKNPIYMVPDELEIADKDTHTDEERQGEQPNRADLEENFEKVKDRARKAVEEVGLFSSNEQIHTCDATDNLSPQEQIMKIVDSDMTIEDNHRKMVDDPCITAEFHEEMKNVAKFLPQMETLDFKSLKETATSENFVSQDVRGSGQNEISGLNFQDYPRKVMKRQQQSDMVVDGLKIEDPNVKNENIIADDNNVLDPEVSDVKDAANEHIRENNDESNDTEPKDMLEAKRSVTIPQQSQKQTINNSDNISSDQGPIIMDPSEKRGTTTLIDEEETDGSFVIIETDGEVIKYGDKDLDEVSEFLIRESAEVNIKTQAMHVEAANGVGINETGEKCHDETSISLLPSEAIVTRDQEDRVNLEETLKSESDASIAEKDDHSVEFRGNKELLGNLSTTQATKTSILEDEKDRLAEAVGPSCEVADLNRSKSEEYELIDHDDLTVSHLMEGILQGKHAKLGGVEAEAKVEENISVQNHDTSIPKQDSILVSRSTEHVREDTSTMEDKVGKTFEDSSGLMLECSHDNVIGNNTKELIVTKDERPERNTNDDSPASKVGGNVYEDFSKADSLHHDEKIQTSIIGKTSGIPMHEDKENKMDIFSKEGGIEDMRIFKGVEKIDQDSNALLHEQLAFTSEPDEDAKILDNGEKSQLNLQTDEIGKYDSLIIDNTIEGTKIQSKGVKIESSRENQDAINELQIQNVKSDLNEQYMSFDSHEVQKLDTFVKSTDKVVQEEMSPKVLMDERQTNKRTDTHLDDDKTDEENDEKEEEDDHKIMESIHDSTIPVEARDAVLKPAHKKSHNILSGVGSKVKRSIAKVKKVITGKSSHSKTLPPP</sequence>
<organism evidence="3 4">
    <name type="scientific">Musa troglodytarum</name>
    <name type="common">fe'i banana</name>
    <dbReference type="NCBI Taxonomy" id="320322"/>
    <lineage>
        <taxon>Eukaryota</taxon>
        <taxon>Viridiplantae</taxon>
        <taxon>Streptophyta</taxon>
        <taxon>Embryophyta</taxon>
        <taxon>Tracheophyta</taxon>
        <taxon>Spermatophyta</taxon>
        <taxon>Magnoliopsida</taxon>
        <taxon>Liliopsida</taxon>
        <taxon>Zingiberales</taxon>
        <taxon>Musaceae</taxon>
        <taxon>Musa</taxon>
    </lineage>
</organism>
<proteinExistence type="predicted"/>
<feature type="compositionally biased region" description="Acidic residues" evidence="2">
    <location>
        <begin position="4979"/>
        <end position="4992"/>
    </location>
</feature>
<feature type="compositionally biased region" description="Basic and acidic residues" evidence="2">
    <location>
        <begin position="622"/>
        <end position="651"/>
    </location>
</feature>
<feature type="compositionally biased region" description="Basic and acidic residues" evidence="2">
    <location>
        <begin position="677"/>
        <end position="692"/>
    </location>
</feature>
<feature type="compositionally biased region" description="Basic and acidic residues" evidence="2">
    <location>
        <begin position="3090"/>
        <end position="3099"/>
    </location>
</feature>
<feature type="compositionally biased region" description="Basic and acidic residues" evidence="2">
    <location>
        <begin position="3240"/>
        <end position="3249"/>
    </location>
</feature>
<feature type="region of interest" description="Disordered" evidence="2">
    <location>
        <begin position="1226"/>
        <end position="1251"/>
    </location>
</feature>
<feature type="region of interest" description="Disordered" evidence="2">
    <location>
        <begin position="2879"/>
        <end position="2945"/>
    </location>
</feature>
<feature type="region of interest" description="Disordered" evidence="2">
    <location>
        <begin position="4953"/>
        <end position="5004"/>
    </location>
</feature>
<feature type="compositionally biased region" description="Basic and acidic residues" evidence="2">
    <location>
        <begin position="2917"/>
        <end position="2938"/>
    </location>
</feature>
<feature type="compositionally biased region" description="Basic and acidic residues" evidence="2">
    <location>
        <begin position="4953"/>
        <end position="4978"/>
    </location>
</feature>
<dbReference type="EMBL" id="CP097504">
    <property type="protein sequence ID" value="URD85800.1"/>
    <property type="molecule type" value="Genomic_DNA"/>
</dbReference>
<feature type="region of interest" description="Disordered" evidence="2">
    <location>
        <begin position="332"/>
        <end position="358"/>
    </location>
</feature>
<feature type="region of interest" description="Disordered" evidence="2">
    <location>
        <begin position="4054"/>
        <end position="4081"/>
    </location>
</feature>
<evidence type="ECO:0000313" key="4">
    <source>
        <dbReference type="Proteomes" id="UP001055439"/>
    </source>
</evidence>
<reference evidence="3" key="1">
    <citation type="submission" date="2022-05" db="EMBL/GenBank/DDBJ databases">
        <title>The Musa troglodytarum L. genome provides insights into the mechanism of non-climacteric behaviour and enrichment of carotenoids.</title>
        <authorList>
            <person name="Wang J."/>
        </authorList>
    </citation>
    <scope>NUCLEOTIDE SEQUENCE</scope>
    <source>
        <tissue evidence="3">Leaf</tissue>
    </source>
</reference>
<feature type="region of interest" description="Disordered" evidence="2">
    <location>
        <begin position="1568"/>
        <end position="1587"/>
    </location>
</feature>
<feature type="region of interest" description="Disordered" evidence="2">
    <location>
        <begin position="3816"/>
        <end position="3841"/>
    </location>
</feature>
<gene>
    <name evidence="3" type="ORF">MUK42_28056</name>
</gene>
<feature type="compositionally biased region" description="Basic and acidic residues" evidence="2">
    <location>
        <begin position="2879"/>
        <end position="2898"/>
    </location>
</feature>
<keyword evidence="4" id="KW-1185">Reference proteome</keyword>
<feature type="compositionally biased region" description="Basic and acidic residues" evidence="2">
    <location>
        <begin position="1568"/>
        <end position="1580"/>
    </location>
</feature>
<dbReference type="OrthoDB" id="771720at2759"/>
<feature type="compositionally biased region" description="Basic and acidic residues" evidence="2">
    <location>
        <begin position="260"/>
        <end position="271"/>
    </location>
</feature>
<feature type="coiled-coil region" evidence="1">
    <location>
        <begin position="3272"/>
        <end position="3319"/>
    </location>
</feature>
<feature type="compositionally biased region" description="Polar residues" evidence="2">
    <location>
        <begin position="2905"/>
        <end position="2916"/>
    </location>
</feature>
<feature type="compositionally biased region" description="Basic and acidic residues" evidence="2">
    <location>
        <begin position="547"/>
        <end position="557"/>
    </location>
</feature>
<feature type="region of interest" description="Disordered" evidence="2">
    <location>
        <begin position="3071"/>
        <end position="3099"/>
    </location>
</feature>
<evidence type="ECO:0000256" key="1">
    <source>
        <dbReference type="SAM" id="Coils"/>
    </source>
</evidence>
<feature type="region of interest" description="Disordered" evidence="2">
    <location>
        <begin position="238"/>
        <end position="284"/>
    </location>
</feature>
<feature type="region of interest" description="Disordered" evidence="2">
    <location>
        <begin position="2408"/>
        <end position="2438"/>
    </location>
</feature>
<feature type="region of interest" description="Disordered" evidence="2">
    <location>
        <begin position="4160"/>
        <end position="4193"/>
    </location>
</feature>
<accession>A0A9E7JLT4</accession>